<feature type="region of interest" description="Disordered" evidence="1">
    <location>
        <begin position="1"/>
        <end position="462"/>
    </location>
</feature>
<organism evidence="2">
    <name type="scientific">uncultured Mycobacteriales bacterium</name>
    <dbReference type="NCBI Taxonomy" id="581187"/>
    <lineage>
        <taxon>Bacteria</taxon>
        <taxon>Bacillati</taxon>
        <taxon>Actinomycetota</taxon>
        <taxon>Actinomycetes</taxon>
        <taxon>Mycobacteriales</taxon>
        <taxon>environmental samples</taxon>
    </lineage>
</organism>
<feature type="compositionally biased region" description="Basic and acidic residues" evidence="1">
    <location>
        <begin position="63"/>
        <end position="98"/>
    </location>
</feature>
<feature type="compositionally biased region" description="Basic and acidic residues" evidence="1">
    <location>
        <begin position="305"/>
        <end position="314"/>
    </location>
</feature>
<feature type="compositionally biased region" description="Basic residues" evidence="1">
    <location>
        <begin position="180"/>
        <end position="193"/>
    </location>
</feature>
<proteinExistence type="predicted"/>
<gene>
    <name evidence="2" type="ORF">AVDCRST_MAG41-1559</name>
</gene>
<evidence type="ECO:0000313" key="2">
    <source>
        <dbReference type="EMBL" id="CAA9243197.1"/>
    </source>
</evidence>
<dbReference type="AlphaFoldDB" id="A0A6J4I5H2"/>
<dbReference type="EMBL" id="CADCTP010000142">
    <property type="protein sequence ID" value="CAA9243197.1"/>
    <property type="molecule type" value="Genomic_DNA"/>
</dbReference>
<feature type="non-terminal residue" evidence="2">
    <location>
        <position position="1"/>
    </location>
</feature>
<feature type="non-terminal residue" evidence="2">
    <location>
        <position position="462"/>
    </location>
</feature>
<protein>
    <submittedName>
        <fullName evidence="2">Uncharacterized protein</fullName>
    </submittedName>
</protein>
<evidence type="ECO:0000256" key="1">
    <source>
        <dbReference type="SAM" id="MobiDB-lite"/>
    </source>
</evidence>
<feature type="compositionally biased region" description="Basic residues" evidence="1">
    <location>
        <begin position="374"/>
        <end position="383"/>
    </location>
</feature>
<feature type="compositionally biased region" description="Basic residues" evidence="1">
    <location>
        <begin position="213"/>
        <end position="222"/>
    </location>
</feature>
<feature type="compositionally biased region" description="Basic and acidic residues" evidence="1">
    <location>
        <begin position="429"/>
        <end position="444"/>
    </location>
</feature>
<name>A0A6J4I5H2_9ACTN</name>
<feature type="compositionally biased region" description="Basic and acidic residues" evidence="1">
    <location>
        <begin position="331"/>
        <end position="344"/>
    </location>
</feature>
<feature type="compositionally biased region" description="Basic residues" evidence="1">
    <location>
        <begin position="1"/>
        <end position="36"/>
    </location>
</feature>
<feature type="compositionally biased region" description="Basic and acidic residues" evidence="1">
    <location>
        <begin position="252"/>
        <end position="267"/>
    </location>
</feature>
<feature type="compositionally biased region" description="Basic residues" evidence="1">
    <location>
        <begin position="114"/>
        <end position="132"/>
    </location>
</feature>
<feature type="compositionally biased region" description="Basic and acidic residues" evidence="1">
    <location>
        <begin position="223"/>
        <end position="233"/>
    </location>
</feature>
<feature type="compositionally biased region" description="Basic and acidic residues" evidence="1">
    <location>
        <begin position="48"/>
        <end position="57"/>
    </location>
</feature>
<sequence>EQHASARRPRPRTGRGHRRRPARRLRRERHAGRRGRGGPLRPGRGHRRAAEGRHHPDGAVLRRLREDDHRRDRRRQGDDRVRDDPDPHQRLQRREQARHQGRAARRRGVEHLLRHAQRRVRRWQPARRRGHARLQPVRLRQAEPAAEAGRAAPGDRRGHRRRGAGRQAGGDVPGRDVRAAVRHPRRAGARQRRPVPQGRAGRRAGQPEDPHVRRGVPRRRRDPGREDRQEVLRHGAGQGRPRRPHVAQPDRPAGRQRAERGPDEGQRRQPGGADRARLHGQGLQRPLRRPGPDLRRGAAGVPQGRHRDADERHLGGRPVRQGGALRVPGRRLPDPVREARDLGRLPHVGDPAAAVGRSGQAAGRAGVQQLPLRPLRRLGRPHRAPGLPHLGAAERRVQAGAAAGQLRGDRHDERQPGPAGVQLDGLQRGPDRPGRLDLVPERAGGHGAVGRQPTARHHPGEV</sequence>
<reference evidence="2" key="1">
    <citation type="submission" date="2020-02" db="EMBL/GenBank/DDBJ databases">
        <authorList>
            <person name="Meier V. D."/>
        </authorList>
    </citation>
    <scope>NUCLEOTIDE SEQUENCE</scope>
    <source>
        <strain evidence="2">AVDCRST_MAG41</strain>
    </source>
</reference>
<feature type="compositionally biased region" description="Low complexity" evidence="1">
    <location>
        <begin position="142"/>
        <end position="152"/>
    </location>
</feature>
<accession>A0A6J4I5H2</accession>